<dbReference type="InterPro" id="IPR045746">
    <property type="entry name" value="ACT14924-like_Acyltransf_dom"/>
</dbReference>
<evidence type="ECO:0000313" key="2">
    <source>
        <dbReference type="EMBL" id="AZS28580.1"/>
    </source>
</evidence>
<dbReference type="AlphaFoldDB" id="A0A3S9VPY0"/>
<dbReference type="EMBL" id="CP032819">
    <property type="protein sequence ID" value="AZS28580.1"/>
    <property type="molecule type" value="Genomic_DNA"/>
</dbReference>
<sequence length="271" mass="31148">MEETVKPIYIEQLFKSKNPKLARWIPKFVYSFLKRVICQDQINDFISKYGDRKGLDFAEGILEYLDISYIIEGKENLPDPNGRYIFAANHALGGPDGIILISFLGKIYKKLKFPVNDLLMNLKNLNNIFLPVNKHGALAKEAAVDLENAFASDAQVITFPAGMVSRKIKGVVKDLEWQKSFVVKAVKYQRDIIPIRVKAENSKFFYNLANFRTKIGLKVNLEMMYLPKETFNKKGSTFTLIIGKPIKWETLDKSKTPKEWAEEIKNIVYQL</sequence>
<protein>
    <submittedName>
        <fullName evidence="2">Glycerol acyltransferase</fullName>
    </submittedName>
</protein>
<dbReference type="RefSeq" id="WP_106624731.1">
    <property type="nucleotide sequence ID" value="NZ_CP032819.1"/>
</dbReference>
<gene>
    <name evidence="2" type="ORF">D8S85_02785</name>
</gene>
<reference evidence="2 3" key="1">
    <citation type="submission" date="2018-10" db="EMBL/GenBank/DDBJ databases">
        <title>Butyricimonas faecalis sp. nov., isolated from human faeces and emended description of the genus Butyricimonas.</title>
        <authorList>
            <person name="Le Roy T."/>
            <person name="Van der Smissen P."/>
            <person name="Paquot A."/>
            <person name="Delzenne N."/>
            <person name="Muccioli G."/>
            <person name="Collet J.-F."/>
            <person name="Cani P.D."/>
        </authorList>
    </citation>
    <scope>NUCLEOTIDE SEQUENCE [LARGE SCALE GENOMIC DNA]</scope>
    <source>
        <strain evidence="2 3">H184</strain>
    </source>
</reference>
<evidence type="ECO:0000313" key="3">
    <source>
        <dbReference type="Proteomes" id="UP000270673"/>
    </source>
</evidence>
<name>A0A3S9VPY0_9BACT</name>
<dbReference type="GO" id="GO:0016746">
    <property type="term" value="F:acyltransferase activity"/>
    <property type="evidence" value="ECO:0007669"/>
    <property type="project" value="UniProtKB-KW"/>
</dbReference>
<proteinExistence type="predicted"/>
<keyword evidence="2" id="KW-0012">Acyltransferase</keyword>
<feature type="domain" description="Putative acyltransferase ACT14924-like acyltransferase" evidence="1">
    <location>
        <begin position="15"/>
        <end position="269"/>
    </location>
</feature>
<dbReference type="KEGG" id="buy:D8S85_02785"/>
<dbReference type="SUPFAM" id="SSF69593">
    <property type="entry name" value="Glycerol-3-phosphate (1)-acyltransferase"/>
    <property type="match status" value="1"/>
</dbReference>
<dbReference type="Pfam" id="PF19576">
    <property type="entry name" value="Acyltransf_2"/>
    <property type="match status" value="1"/>
</dbReference>
<dbReference type="OrthoDB" id="1113830at2"/>
<keyword evidence="3" id="KW-1185">Reference proteome</keyword>
<accession>A0A3S9VPY0</accession>
<keyword evidence="2" id="KW-0808">Transferase</keyword>
<evidence type="ECO:0000259" key="1">
    <source>
        <dbReference type="Pfam" id="PF19576"/>
    </source>
</evidence>
<dbReference type="Proteomes" id="UP000270673">
    <property type="component" value="Chromosome"/>
</dbReference>
<organism evidence="2 3">
    <name type="scientific">Butyricimonas faecalis</name>
    <dbReference type="NCBI Taxonomy" id="2093856"/>
    <lineage>
        <taxon>Bacteria</taxon>
        <taxon>Pseudomonadati</taxon>
        <taxon>Bacteroidota</taxon>
        <taxon>Bacteroidia</taxon>
        <taxon>Bacteroidales</taxon>
        <taxon>Odoribacteraceae</taxon>
        <taxon>Butyricimonas</taxon>
    </lineage>
</organism>